<name>A0A1X0P2C7_9TRYP</name>
<comment type="caution">
    <text evidence="2">The sequence shown here is derived from an EMBL/GenBank/DDBJ whole genome shotgun (WGS) entry which is preliminary data.</text>
</comment>
<proteinExistence type="predicted"/>
<keyword evidence="1" id="KW-0812">Transmembrane</keyword>
<dbReference type="VEuPathDB" id="TriTrypDB:TM35_000074120"/>
<evidence type="ECO:0000313" key="3">
    <source>
        <dbReference type="Proteomes" id="UP000192257"/>
    </source>
</evidence>
<keyword evidence="1" id="KW-0472">Membrane</keyword>
<dbReference type="GeneID" id="39983638"/>
<dbReference type="Proteomes" id="UP000192257">
    <property type="component" value="Unassembled WGS sequence"/>
</dbReference>
<accession>A0A1X0P2C7</accession>
<protein>
    <recommendedName>
        <fullName evidence="4">Transmembrane protein</fullName>
    </recommendedName>
</protein>
<dbReference type="RefSeq" id="XP_028885054.1">
    <property type="nucleotide sequence ID" value="XM_029023858.1"/>
</dbReference>
<evidence type="ECO:0008006" key="4">
    <source>
        <dbReference type="Google" id="ProtNLM"/>
    </source>
</evidence>
<feature type="transmembrane region" description="Helical" evidence="1">
    <location>
        <begin position="54"/>
        <end position="76"/>
    </location>
</feature>
<dbReference type="AlphaFoldDB" id="A0A1X0P2C7"/>
<organism evidence="2 3">
    <name type="scientific">Trypanosoma theileri</name>
    <dbReference type="NCBI Taxonomy" id="67003"/>
    <lineage>
        <taxon>Eukaryota</taxon>
        <taxon>Discoba</taxon>
        <taxon>Euglenozoa</taxon>
        <taxon>Kinetoplastea</taxon>
        <taxon>Metakinetoplastina</taxon>
        <taxon>Trypanosomatida</taxon>
        <taxon>Trypanosomatidae</taxon>
        <taxon>Trypanosoma</taxon>
    </lineage>
</organism>
<evidence type="ECO:0000256" key="1">
    <source>
        <dbReference type="SAM" id="Phobius"/>
    </source>
</evidence>
<keyword evidence="3" id="KW-1185">Reference proteome</keyword>
<keyword evidence="1" id="KW-1133">Transmembrane helix</keyword>
<sequence>MSSIDVSNRHDVEVTIAIASTIIYAVLLFLGSIILFLWGSKNTFFLSHKSSRGFWFLFVFSLIPTVLFLGIIGPWICVAYNSLSGAVVFLIVPGVLLFLLILSWCALQSETNITTNGTLDLDNL</sequence>
<feature type="transmembrane region" description="Helical" evidence="1">
    <location>
        <begin position="16"/>
        <end position="38"/>
    </location>
</feature>
<feature type="transmembrane region" description="Helical" evidence="1">
    <location>
        <begin position="82"/>
        <end position="107"/>
    </location>
</feature>
<evidence type="ECO:0000313" key="2">
    <source>
        <dbReference type="EMBL" id="ORC90988.1"/>
    </source>
</evidence>
<dbReference type="OrthoDB" id="241368at2759"/>
<gene>
    <name evidence="2" type="ORF">TM35_000074120</name>
</gene>
<dbReference type="EMBL" id="NBCO01000007">
    <property type="protein sequence ID" value="ORC90988.1"/>
    <property type="molecule type" value="Genomic_DNA"/>
</dbReference>
<reference evidence="2 3" key="1">
    <citation type="submission" date="2017-03" db="EMBL/GenBank/DDBJ databases">
        <title>An alternative strategy for trypanosome survival in the mammalian bloodstream revealed through genome and transcriptome analysis of the ubiquitous bovine parasite Trypanosoma (Megatrypanum) theileri.</title>
        <authorList>
            <person name="Kelly S."/>
            <person name="Ivens A."/>
            <person name="Mott A."/>
            <person name="O'Neill E."/>
            <person name="Emms D."/>
            <person name="Macleod O."/>
            <person name="Voorheis P."/>
            <person name="Matthews J."/>
            <person name="Matthews K."/>
            <person name="Carrington M."/>
        </authorList>
    </citation>
    <scope>NUCLEOTIDE SEQUENCE [LARGE SCALE GENOMIC DNA]</scope>
    <source>
        <strain evidence="2">Edinburgh</strain>
    </source>
</reference>